<evidence type="ECO:0000313" key="3">
    <source>
        <dbReference type="EMBL" id="NMO97344.1"/>
    </source>
</evidence>
<dbReference type="Proteomes" id="UP000565468">
    <property type="component" value="Unassembled WGS sequence"/>
</dbReference>
<dbReference type="EMBL" id="JABBPN010000017">
    <property type="protein sequence ID" value="NMO97344.1"/>
    <property type="molecule type" value="Genomic_DNA"/>
</dbReference>
<feature type="compositionally biased region" description="Gly residues" evidence="1">
    <location>
        <begin position="173"/>
        <end position="182"/>
    </location>
</feature>
<comment type="caution">
    <text evidence="3">The sequence shown here is derived from an EMBL/GenBank/DDBJ whole genome shotgun (WGS) entry which is preliminary data.</text>
</comment>
<feature type="signal peptide" evidence="2">
    <location>
        <begin position="1"/>
        <end position="31"/>
    </location>
</feature>
<reference evidence="3 4" key="1">
    <citation type="submission" date="2020-04" db="EMBL/GenBank/DDBJ databases">
        <title>Paenibacillus algicola sp. nov., a novel marine bacterium producing alginate lyase.</title>
        <authorList>
            <person name="Huang H."/>
        </authorList>
    </citation>
    <scope>NUCLEOTIDE SEQUENCE [LARGE SCALE GENOMIC DNA]</scope>
    <source>
        <strain evidence="3 4">L7-75</strain>
    </source>
</reference>
<proteinExistence type="predicted"/>
<gene>
    <name evidence="3" type="ORF">HII30_16380</name>
</gene>
<feature type="region of interest" description="Disordered" evidence="1">
    <location>
        <begin position="173"/>
        <end position="202"/>
    </location>
</feature>
<feature type="compositionally biased region" description="Low complexity" evidence="1">
    <location>
        <begin position="39"/>
        <end position="65"/>
    </location>
</feature>
<evidence type="ECO:0000256" key="2">
    <source>
        <dbReference type="SAM" id="SignalP"/>
    </source>
</evidence>
<organism evidence="3 4">
    <name type="scientific">Paenibacillus lemnae</name>
    <dbReference type="NCBI Taxonomy" id="1330551"/>
    <lineage>
        <taxon>Bacteria</taxon>
        <taxon>Bacillati</taxon>
        <taxon>Bacillota</taxon>
        <taxon>Bacilli</taxon>
        <taxon>Bacillales</taxon>
        <taxon>Paenibacillaceae</taxon>
        <taxon>Paenibacillus</taxon>
    </lineage>
</organism>
<dbReference type="AlphaFoldDB" id="A0A848MD29"/>
<keyword evidence="2" id="KW-0732">Signal</keyword>
<feature type="region of interest" description="Disordered" evidence="1">
    <location>
        <begin position="39"/>
        <end position="84"/>
    </location>
</feature>
<name>A0A848MD29_PAELE</name>
<feature type="compositionally biased region" description="Basic and acidic residues" evidence="1">
    <location>
        <begin position="252"/>
        <end position="262"/>
    </location>
</feature>
<evidence type="ECO:0000313" key="4">
    <source>
        <dbReference type="Proteomes" id="UP000565468"/>
    </source>
</evidence>
<accession>A0A848MD29</accession>
<evidence type="ECO:0000256" key="1">
    <source>
        <dbReference type="SAM" id="MobiDB-lite"/>
    </source>
</evidence>
<keyword evidence="4" id="KW-1185">Reference proteome</keyword>
<protein>
    <submittedName>
        <fullName evidence="3">Uncharacterized protein</fullName>
    </submittedName>
</protein>
<sequence length="279" mass="28888">MNMKNKHMGMKLMAGTLAAGLLLGGAGYLQEQVFAASSTDSASSSGNLGTSPTTDTGTGTSPGSGKLDGSFGKRGHGPGGFGGGQIFTHAAEILGLEESELMTELQAGKTLTEAAQEKGVTRASLLERLTAAMTQDLNQRLDDGTLTEEQAAAQKEKWSEHLEDMVDQSGFKPGGIGQGRGEGPGHRFGDGAGHGPGRFGSLEDAADILGMSESELQAGMREGKSLAELAEAKGISESQLIQKLKDSMTEPLKEWVNEKRTAPDAQSGAEASDSETDAT</sequence>
<feature type="chain" id="PRO_5039225393" evidence="2">
    <location>
        <begin position="32"/>
        <end position="279"/>
    </location>
</feature>
<feature type="region of interest" description="Disordered" evidence="1">
    <location>
        <begin position="252"/>
        <end position="279"/>
    </location>
</feature>